<feature type="region of interest" description="Disordered" evidence="1">
    <location>
        <begin position="164"/>
        <end position="204"/>
    </location>
</feature>
<reference evidence="2" key="1">
    <citation type="submission" date="2023-03" db="EMBL/GenBank/DDBJ databases">
        <title>Massive genome expansion in bonnet fungi (Mycena s.s.) driven by repeated elements and novel gene families across ecological guilds.</title>
        <authorList>
            <consortium name="Lawrence Berkeley National Laboratory"/>
            <person name="Harder C.B."/>
            <person name="Miyauchi S."/>
            <person name="Viragh M."/>
            <person name="Kuo A."/>
            <person name="Thoen E."/>
            <person name="Andreopoulos B."/>
            <person name="Lu D."/>
            <person name="Skrede I."/>
            <person name="Drula E."/>
            <person name="Henrissat B."/>
            <person name="Morin E."/>
            <person name="Kohler A."/>
            <person name="Barry K."/>
            <person name="LaButti K."/>
            <person name="Morin E."/>
            <person name="Salamov A."/>
            <person name="Lipzen A."/>
            <person name="Mereny Z."/>
            <person name="Hegedus B."/>
            <person name="Baldrian P."/>
            <person name="Stursova M."/>
            <person name="Weitz H."/>
            <person name="Taylor A."/>
            <person name="Grigoriev I.V."/>
            <person name="Nagy L.G."/>
            <person name="Martin F."/>
            <person name="Kauserud H."/>
        </authorList>
    </citation>
    <scope>NUCLEOTIDE SEQUENCE</scope>
    <source>
        <strain evidence="2">9144</strain>
    </source>
</reference>
<evidence type="ECO:0000256" key="1">
    <source>
        <dbReference type="SAM" id="MobiDB-lite"/>
    </source>
</evidence>
<name>A0AAD6VMJ4_9AGAR</name>
<dbReference type="EMBL" id="JARJCW010000015">
    <property type="protein sequence ID" value="KAJ7216494.1"/>
    <property type="molecule type" value="Genomic_DNA"/>
</dbReference>
<protein>
    <submittedName>
        <fullName evidence="2">Uncharacterized protein</fullName>
    </submittedName>
</protein>
<comment type="caution">
    <text evidence="2">The sequence shown here is derived from an EMBL/GenBank/DDBJ whole genome shotgun (WGS) entry which is preliminary data.</text>
</comment>
<feature type="compositionally biased region" description="Polar residues" evidence="1">
    <location>
        <begin position="180"/>
        <end position="201"/>
    </location>
</feature>
<keyword evidence="3" id="KW-1185">Reference proteome</keyword>
<gene>
    <name evidence="2" type="ORF">GGX14DRAFT_696302</name>
</gene>
<evidence type="ECO:0000313" key="2">
    <source>
        <dbReference type="EMBL" id="KAJ7216494.1"/>
    </source>
</evidence>
<accession>A0AAD6VMJ4</accession>
<organism evidence="2 3">
    <name type="scientific">Mycena pura</name>
    <dbReference type="NCBI Taxonomy" id="153505"/>
    <lineage>
        <taxon>Eukaryota</taxon>
        <taxon>Fungi</taxon>
        <taxon>Dikarya</taxon>
        <taxon>Basidiomycota</taxon>
        <taxon>Agaricomycotina</taxon>
        <taxon>Agaricomycetes</taxon>
        <taxon>Agaricomycetidae</taxon>
        <taxon>Agaricales</taxon>
        <taxon>Marasmiineae</taxon>
        <taxon>Mycenaceae</taxon>
        <taxon>Mycena</taxon>
    </lineage>
</organism>
<proteinExistence type="predicted"/>
<dbReference type="PANTHER" id="PTHR33266">
    <property type="entry name" value="CHROMOSOME 15, WHOLE GENOME SHOTGUN SEQUENCE"/>
    <property type="match status" value="1"/>
</dbReference>
<dbReference type="PANTHER" id="PTHR33266:SF1">
    <property type="entry name" value="F-BOX DOMAIN-CONTAINING PROTEIN"/>
    <property type="match status" value="1"/>
</dbReference>
<feature type="compositionally biased region" description="Acidic residues" evidence="1">
    <location>
        <begin position="167"/>
        <end position="179"/>
    </location>
</feature>
<evidence type="ECO:0000313" key="3">
    <source>
        <dbReference type="Proteomes" id="UP001219525"/>
    </source>
</evidence>
<sequence>MSQEVKADWEKHQHAASCYCSVDNHDTEAILYARGFTHRPHSKLWRLIIDSCVVMKKGYLNIFDCDWDKIPAEYLDLAKDLDHVLRNPDVGHVGHDLERFRCLRRFRSDIPDIPQLIPEPHSYSSKGTGTYDLSESFFQDFCGGHDEVLLDTLDRYYRLSQQKCPDDNVEGDNGMEVDSQEASQTNSESSQANAELSQTKSQKLEGPRPYYSLTVPFVQSSCTGKTRTAYEVVRKRFGLNICIRECVGEAKVFPPTDHQVRNYLTDIEPDSSVAEVVIRYQLFLIELFRHTISTLSSKAFSQYQAECKTLSEAWSSWFKERSDSYECGRNHRRFYDEVTNKAKCRLQRGLTSEEVETECKTASKELINKLEEYEDKKRHTYIGEDQNRVEFVIFFDEAHSLPQLTVDDPQYPKGTRPTGLLTMERAFKCLLDRPIFAVFMSTNPQLAGLATPSIHHPSYRDGSHRFQLFPPLSEFVGFDLFAGEVGRKLFESGITLQKLCDPKLLVSFGRPHWYGVWVAFDEDATDRKRLDKILYVASQKLNPDPERNLNARLAWIANRLCLQPDIHRAEGRAFQSKFIEYYMGLVVSIPEHRLYMHTTTPSEPVLVEASARSMAYHKVDMFQLLRENLGRGLFAKSDRGEVVTRALMVLAHDTAAQKINGINGLRYCRPIRFLGFLQALLTDSAYSTMMEATPVLSTEEEPKNFRDAFKDACINISHFVRAGDFEVERIEHLRNFFFRGAAVQCLPTQEAIDCVAPLVHAANMNTVISAKNVSVLKVQTNVPTPLVVTTHQTRPEPSSDDQLTISIIIEYGDKEINESNCIEITTRTDGCRSQTSMNYQVTLHGLEAFRLNKEQKTEIRSLLDLTSTLEAFPRASHPANADLMRRLKPDFLVKASGDFSSGAVNDC</sequence>
<dbReference type="Proteomes" id="UP001219525">
    <property type="component" value="Unassembled WGS sequence"/>
</dbReference>
<dbReference type="AlphaFoldDB" id="A0AAD6VMJ4"/>